<dbReference type="EMBL" id="KZ293670">
    <property type="protein sequence ID" value="PBK89022.1"/>
    <property type="molecule type" value="Genomic_DNA"/>
</dbReference>
<evidence type="ECO:0000313" key="7">
    <source>
        <dbReference type="EMBL" id="PBK89022.1"/>
    </source>
</evidence>
<organism evidence="7 8">
    <name type="scientific">Armillaria gallica</name>
    <name type="common">Bulbous honey fungus</name>
    <name type="synonym">Armillaria bulbosa</name>
    <dbReference type="NCBI Taxonomy" id="47427"/>
    <lineage>
        <taxon>Eukaryota</taxon>
        <taxon>Fungi</taxon>
        <taxon>Dikarya</taxon>
        <taxon>Basidiomycota</taxon>
        <taxon>Agaricomycotina</taxon>
        <taxon>Agaricomycetes</taxon>
        <taxon>Agaricomycetidae</taxon>
        <taxon>Agaricales</taxon>
        <taxon>Marasmiineae</taxon>
        <taxon>Physalacriaceae</taxon>
        <taxon>Armillaria</taxon>
    </lineage>
</organism>
<dbReference type="AlphaFoldDB" id="A0A2H3DC82"/>
<evidence type="ECO:0000313" key="8">
    <source>
        <dbReference type="Proteomes" id="UP000217790"/>
    </source>
</evidence>
<keyword evidence="8" id="KW-1185">Reference proteome</keyword>
<dbReference type="InterPro" id="IPR011009">
    <property type="entry name" value="Kinase-like_dom_sf"/>
</dbReference>
<dbReference type="PANTHER" id="PTHR36091">
    <property type="entry name" value="ALTERED INHERITANCE OF MITOCHONDRIA PROTEIN 9, MITOCHONDRIAL"/>
    <property type="match status" value="1"/>
</dbReference>
<protein>
    <recommendedName>
        <fullName evidence="3">Altered inheritance of mitochondria protein 9, mitochondrial</fullName>
    </recommendedName>
    <alternativeName>
        <fullName evidence="6">Found in mitochondrial proteome protein 29</fullName>
    </alternativeName>
</protein>
<dbReference type="GO" id="GO:0005739">
    <property type="term" value="C:mitochondrion"/>
    <property type="evidence" value="ECO:0007669"/>
    <property type="project" value="UniProtKB-SubCell"/>
</dbReference>
<dbReference type="PANTHER" id="PTHR36091:SF1">
    <property type="entry name" value="ALTERED INHERITANCE OF MITOCHONDRIA PROTEIN 9, MITOCHONDRIAL"/>
    <property type="match status" value="1"/>
</dbReference>
<evidence type="ECO:0000256" key="5">
    <source>
        <dbReference type="ARBA" id="ARBA00023128"/>
    </source>
</evidence>
<evidence type="ECO:0000256" key="6">
    <source>
        <dbReference type="ARBA" id="ARBA00031849"/>
    </source>
</evidence>
<comment type="similarity">
    <text evidence="2">Belongs to the AIM9 family.</text>
</comment>
<name>A0A2H3DC82_ARMGA</name>
<accession>A0A2H3DC82</accession>
<dbReference type="Proteomes" id="UP000217790">
    <property type="component" value="Unassembled WGS sequence"/>
</dbReference>
<keyword evidence="5" id="KW-0496">Mitochondrion</keyword>
<evidence type="ECO:0000256" key="4">
    <source>
        <dbReference type="ARBA" id="ARBA00022946"/>
    </source>
</evidence>
<evidence type="ECO:0000256" key="2">
    <source>
        <dbReference type="ARBA" id="ARBA00005543"/>
    </source>
</evidence>
<dbReference type="STRING" id="47427.A0A2H3DC82"/>
<reference evidence="8" key="1">
    <citation type="journal article" date="2017" name="Nat. Ecol. Evol.">
        <title>Genome expansion and lineage-specific genetic innovations in the forest pathogenic fungi Armillaria.</title>
        <authorList>
            <person name="Sipos G."/>
            <person name="Prasanna A.N."/>
            <person name="Walter M.C."/>
            <person name="O'Connor E."/>
            <person name="Balint B."/>
            <person name="Krizsan K."/>
            <person name="Kiss B."/>
            <person name="Hess J."/>
            <person name="Varga T."/>
            <person name="Slot J."/>
            <person name="Riley R."/>
            <person name="Boka B."/>
            <person name="Rigling D."/>
            <person name="Barry K."/>
            <person name="Lee J."/>
            <person name="Mihaltcheva S."/>
            <person name="LaButti K."/>
            <person name="Lipzen A."/>
            <person name="Waldron R."/>
            <person name="Moloney N.M."/>
            <person name="Sperisen C."/>
            <person name="Kredics L."/>
            <person name="Vagvoelgyi C."/>
            <person name="Patrignani A."/>
            <person name="Fitzpatrick D."/>
            <person name="Nagy I."/>
            <person name="Doyle S."/>
            <person name="Anderson J.B."/>
            <person name="Grigoriev I.V."/>
            <person name="Gueldener U."/>
            <person name="Muensterkoetter M."/>
            <person name="Nagy L.G."/>
        </authorList>
    </citation>
    <scope>NUCLEOTIDE SEQUENCE [LARGE SCALE GENOMIC DNA]</scope>
    <source>
        <strain evidence="8">Ar21-2</strain>
    </source>
</reference>
<keyword evidence="4" id="KW-0809">Transit peptide</keyword>
<evidence type="ECO:0000256" key="1">
    <source>
        <dbReference type="ARBA" id="ARBA00004173"/>
    </source>
</evidence>
<gene>
    <name evidence="7" type="ORF">ARMGADRAFT_996897</name>
</gene>
<dbReference type="InParanoid" id="A0A2H3DC82"/>
<dbReference type="SUPFAM" id="SSF56112">
    <property type="entry name" value="Protein kinase-like (PK-like)"/>
    <property type="match status" value="1"/>
</dbReference>
<dbReference type="InterPro" id="IPR051035">
    <property type="entry name" value="Mito_inheritance_9"/>
</dbReference>
<dbReference type="OrthoDB" id="2968323at2759"/>
<dbReference type="OMA" id="WDGFVSH"/>
<sequence length="542" mass="60999">MLSSSLALLCRRHLCNYGKRMSTLSPQAVGWVDHDGEWLWNNALQRNKRRVRLNVDALQKIASSAVGAQCCIRIEKLAQGSYNKVFLLGFDNGAEAIARIPCALAGNVHMSTASEVATMEYVREVFGKPTPRVLTWSSTPEARTAVGTDFILMEYIQGAPLEERWLNTFDEDIGVVIRELIHFDIDIHQRPFSQIGNLFFKEDVSSELQSRPLYLMESDNKESAADKYRIGPVVDNQYWFGGEEPVVSDRGPWPDVITFLQETCRLALRRAEYQAASAASSCPSSSSLLIRPKPDDLPELRQLLHRCISMVPYLTPSEPAIAYPFLTHPDLSRSNVIVQPSGAAKILSYIDWQGAAAIPYLMGPDLPPAIRYEGSLIQFPDDPFSLPGIPPDIPAELKEQANLEWRLAKRHRAVASILLRNVPMRFATACVHRLDLLRALPDTALRCYADGPHRLRRLVFEMCEEWSSIMKHTVSPAECPVQLTAAEIAHEREEYVAFLYHQQRRDEVLALIQGDPAARDVWNEEAGGPFPLQDALWSFHLT</sequence>
<proteinExistence type="inferred from homology"/>
<evidence type="ECO:0000256" key="3">
    <source>
        <dbReference type="ARBA" id="ARBA00016197"/>
    </source>
</evidence>
<comment type="subcellular location">
    <subcellularLocation>
        <location evidence="1">Mitochondrion</location>
    </subcellularLocation>
</comment>